<feature type="domain" description="C2H2-type" evidence="11">
    <location>
        <begin position="321"/>
        <end position="348"/>
    </location>
</feature>
<keyword evidence="3" id="KW-0677">Repeat</keyword>
<keyword evidence="8" id="KW-0804">Transcription</keyword>
<dbReference type="InterPro" id="IPR036236">
    <property type="entry name" value="Znf_C2H2_sf"/>
</dbReference>
<evidence type="ECO:0000256" key="10">
    <source>
        <dbReference type="PROSITE-ProRule" id="PRU00042"/>
    </source>
</evidence>
<reference evidence="12 13" key="1">
    <citation type="journal article" date="2016" name="Mol. Biol. Evol.">
        <title>Comparative Genomics of Early-Diverging Mushroom-Forming Fungi Provides Insights into the Origins of Lignocellulose Decay Capabilities.</title>
        <authorList>
            <person name="Nagy L.G."/>
            <person name="Riley R."/>
            <person name="Tritt A."/>
            <person name="Adam C."/>
            <person name="Daum C."/>
            <person name="Floudas D."/>
            <person name="Sun H."/>
            <person name="Yadav J.S."/>
            <person name="Pangilinan J."/>
            <person name="Larsson K.H."/>
            <person name="Matsuura K."/>
            <person name="Barry K."/>
            <person name="Labutti K."/>
            <person name="Kuo R."/>
            <person name="Ohm R.A."/>
            <person name="Bhattacharya S.S."/>
            <person name="Shirouzu T."/>
            <person name="Yoshinaga Y."/>
            <person name="Martin F.M."/>
            <person name="Grigoriev I.V."/>
            <person name="Hibbett D.S."/>
        </authorList>
    </citation>
    <scope>NUCLEOTIDE SEQUENCE [LARGE SCALE GENOMIC DNA]</scope>
    <source>
        <strain evidence="12 13">CBS 109695</strain>
    </source>
</reference>
<sequence>MEEYGFAAPVAEDCVECASHAPECQEDACASAAMTAQCTDQCVVLACNDATHDAMSCHTAQHCAATCEVAADCQDCDGFEEFLQCCTDYHAYFSDARPHPAVASTIDWNPPSSSSLSGALDAAPLVGTTFAPDVPRCMWGDCSATFYSLCDLVGHVNVHHLRTSPAAPAPAALACHWGDCAVYPASQSFPGPSAGTTVDAARTVLADHLLRDHFGMQVEPASHSPMAMDTSPISPISPTAAASGAHECAGSGSHACGWQGCSDAFDTCEQLTEHITGAHVGAGKSRYECFWAGCTRHGAQGFASKQKICRHIQSHTGHRPFQCRECKQNFSEAATLQQHMRRHTQEKPYACDFPGCGKAFAITGALTIHKRTHNGLKPFRCAFCDRAFAESSNLSKHLRTHTGDRPYACGAAGCEKAFARPDQLTRHMSVHRKKAKD</sequence>
<dbReference type="EMBL" id="KV417591">
    <property type="protein sequence ID" value="KZP16665.1"/>
    <property type="molecule type" value="Genomic_DNA"/>
</dbReference>
<dbReference type="InterPro" id="IPR013087">
    <property type="entry name" value="Znf_C2H2_type"/>
</dbReference>
<evidence type="ECO:0000256" key="9">
    <source>
        <dbReference type="ARBA" id="ARBA00023242"/>
    </source>
</evidence>
<dbReference type="GO" id="GO:0007224">
    <property type="term" value="P:smoothened signaling pathway"/>
    <property type="evidence" value="ECO:0007669"/>
    <property type="project" value="TreeGrafter"/>
</dbReference>
<keyword evidence="5" id="KW-0862">Zinc</keyword>
<keyword evidence="4 10" id="KW-0863">Zinc-finger</keyword>
<keyword evidence="2" id="KW-0479">Metal-binding</keyword>
<keyword evidence="9" id="KW-0539">Nucleus</keyword>
<dbReference type="GO" id="GO:0008270">
    <property type="term" value="F:zinc ion binding"/>
    <property type="evidence" value="ECO:0007669"/>
    <property type="project" value="UniProtKB-KW"/>
</dbReference>
<gene>
    <name evidence="12" type="ORF">FIBSPDRAFT_748386</name>
</gene>
<dbReference type="AlphaFoldDB" id="A0A166FCP4"/>
<evidence type="ECO:0000313" key="12">
    <source>
        <dbReference type="EMBL" id="KZP16665.1"/>
    </source>
</evidence>
<evidence type="ECO:0000256" key="8">
    <source>
        <dbReference type="ARBA" id="ARBA00023163"/>
    </source>
</evidence>
<evidence type="ECO:0000256" key="5">
    <source>
        <dbReference type="ARBA" id="ARBA00022833"/>
    </source>
</evidence>
<comment type="subcellular location">
    <subcellularLocation>
        <location evidence="1">Nucleus</location>
    </subcellularLocation>
</comment>
<feature type="domain" description="C2H2-type" evidence="11">
    <location>
        <begin position="287"/>
        <end position="320"/>
    </location>
</feature>
<proteinExistence type="predicted"/>
<accession>A0A166FCP4</accession>
<feature type="domain" description="C2H2-type" evidence="11">
    <location>
        <begin position="349"/>
        <end position="378"/>
    </location>
</feature>
<dbReference type="PANTHER" id="PTHR45718">
    <property type="entry name" value="TRANSCRIPTIONAL ACTIVATOR CUBITUS INTERRUPTUS"/>
    <property type="match status" value="1"/>
</dbReference>
<dbReference type="PROSITE" id="PS00028">
    <property type="entry name" value="ZINC_FINGER_C2H2_1"/>
    <property type="match status" value="6"/>
</dbReference>
<dbReference type="FunFam" id="3.30.160.60:FF:000125">
    <property type="entry name" value="Putative zinc finger protein 143"/>
    <property type="match status" value="1"/>
</dbReference>
<dbReference type="Pfam" id="PF13894">
    <property type="entry name" value="zf-C2H2_4"/>
    <property type="match status" value="1"/>
</dbReference>
<dbReference type="PROSITE" id="PS50157">
    <property type="entry name" value="ZINC_FINGER_C2H2_2"/>
    <property type="match status" value="5"/>
</dbReference>
<dbReference type="STRING" id="436010.A0A166FCP4"/>
<dbReference type="Pfam" id="PF00096">
    <property type="entry name" value="zf-C2H2"/>
    <property type="match status" value="2"/>
</dbReference>
<dbReference type="InterPro" id="IPR043359">
    <property type="entry name" value="GLI-like"/>
</dbReference>
<evidence type="ECO:0000256" key="1">
    <source>
        <dbReference type="ARBA" id="ARBA00004123"/>
    </source>
</evidence>
<protein>
    <recommendedName>
        <fullName evidence="11">C2H2-type domain-containing protein</fullName>
    </recommendedName>
</protein>
<dbReference type="GO" id="GO:0000981">
    <property type="term" value="F:DNA-binding transcription factor activity, RNA polymerase II-specific"/>
    <property type="evidence" value="ECO:0007669"/>
    <property type="project" value="UniProtKB-ARBA"/>
</dbReference>
<evidence type="ECO:0000256" key="7">
    <source>
        <dbReference type="ARBA" id="ARBA00023125"/>
    </source>
</evidence>
<dbReference type="FunFam" id="3.30.160.60:FF:000032">
    <property type="entry name" value="Krueppel-like factor 4"/>
    <property type="match status" value="1"/>
</dbReference>
<feature type="domain" description="C2H2-type" evidence="11">
    <location>
        <begin position="407"/>
        <end position="436"/>
    </location>
</feature>
<dbReference type="GO" id="GO:0000978">
    <property type="term" value="F:RNA polymerase II cis-regulatory region sequence-specific DNA binding"/>
    <property type="evidence" value="ECO:0007669"/>
    <property type="project" value="TreeGrafter"/>
</dbReference>
<dbReference type="GO" id="GO:0005634">
    <property type="term" value="C:nucleus"/>
    <property type="evidence" value="ECO:0007669"/>
    <property type="project" value="UniProtKB-SubCell"/>
</dbReference>
<dbReference type="FunFam" id="3.30.160.60:FF:000325">
    <property type="entry name" value="ZFP90 zinc finger protein"/>
    <property type="match status" value="1"/>
</dbReference>
<dbReference type="SMART" id="SM00355">
    <property type="entry name" value="ZnF_C2H2"/>
    <property type="match status" value="7"/>
</dbReference>
<feature type="domain" description="C2H2-type" evidence="11">
    <location>
        <begin position="379"/>
        <end position="406"/>
    </location>
</feature>
<keyword evidence="13" id="KW-1185">Reference proteome</keyword>
<evidence type="ECO:0000256" key="3">
    <source>
        <dbReference type="ARBA" id="ARBA00022737"/>
    </source>
</evidence>
<keyword evidence="6" id="KW-0805">Transcription regulation</keyword>
<dbReference type="PANTHER" id="PTHR45718:SF4">
    <property type="entry name" value="TRANSCRIPTIONAL ACTIVATOR CUBITUS INTERRUPTUS"/>
    <property type="match status" value="1"/>
</dbReference>
<dbReference type="Gene3D" id="3.30.160.60">
    <property type="entry name" value="Classic Zinc Finger"/>
    <property type="match status" value="7"/>
</dbReference>
<evidence type="ECO:0000259" key="11">
    <source>
        <dbReference type="PROSITE" id="PS50157"/>
    </source>
</evidence>
<dbReference type="OrthoDB" id="3437960at2759"/>
<keyword evidence="7" id="KW-0238">DNA-binding</keyword>
<dbReference type="Proteomes" id="UP000076532">
    <property type="component" value="Unassembled WGS sequence"/>
</dbReference>
<dbReference type="SUPFAM" id="SSF57667">
    <property type="entry name" value="beta-beta-alpha zinc fingers"/>
    <property type="match status" value="5"/>
</dbReference>
<organism evidence="12 13">
    <name type="scientific">Athelia psychrophila</name>
    <dbReference type="NCBI Taxonomy" id="1759441"/>
    <lineage>
        <taxon>Eukaryota</taxon>
        <taxon>Fungi</taxon>
        <taxon>Dikarya</taxon>
        <taxon>Basidiomycota</taxon>
        <taxon>Agaricomycotina</taxon>
        <taxon>Agaricomycetes</taxon>
        <taxon>Agaricomycetidae</taxon>
        <taxon>Atheliales</taxon>
        <taxon>Atheliaceae</taxon>
        <taxon>Athelia</taxon>
    </lineage>
</organism>
<evidence type="ECO:0000256" key="2">
    <source>
        <dbReference type="ARBA" id="ARBA00022723"/>
    </source>
</evidence>
<evidence type="ECO:0000256" key="4">
    <source>
        <dbReference type="ARBA" id="ARBA00022771"/>
    </source>
</evidence>
<name>A0A166FCP4_9AGAM</name>
<evidence type="ECO:0000256" key="6">
    <source>
        <dbReference type="ARBA" id="ARBA00023015"/>
    </source>
</evidence>
<evidence type="ECO:0000313" key="13">
    <source>
        <dbReference type="Proteomes" id="UP000076532"/>
    </source>
</evidence>